<proteinExistence type="predicted"/>
<evidence type="ECO:0000313" key="2">
    <source>
        <dbReference type="Proteomes" id="UP000617734"/>
    </source>
</evidence>
<dbReference type="AlphaFoldDB" id="A0A919KU81"/>
<organism evidence="1 2">
    <name type="scientific">Kitasatospora indigofera</name>
    <dbReference type="NCBI Taxonomy" id="67307"/>
    <lineage>
        <taxon>Bacteria</taxon>
        <taxon>Bacillati</taxon>
        <taxon>Actinomycetota</taxon>
        <taxon>Actinomycetes</taxon>
        <taxon>Kitasatosporales</taxon>
        <taxon>Streptomycetaceae</taxon>
        <taxon>Kitasatospora</taxon>
    </lineage>
</organism>
<dbReference type="GeneID" id="95354002"/>
<dbReference type="Proteomes" id="UP000617734">
    <property type="component" value="Unassembled WGS sequence"/>
</dbReference>
<comment type="caution">
    <text evidence="1">The sequence shown here is derived from an EMBL/GenBank/DDBJ whole genome shotgun (WGS) entry which is preliminary data.</text>
</comment>
<name>A0A919KU81_9ACTN</name>
<reference evidence="1" key="1">
    <citation type="journal article" date="2014" name="Int. J. Syst. Evol. Microbiol.">
        <title>Complete genome sequence of Corynebacterium casei LMG S-19264T (=DSM 44701T), isolated from a smear-ripened cheese.</title>
        <authorList>
            <consortium name="US DOE Joint Genome Institute (JGI-PGF)"/>
            <person name="Walter F."/>
            <person name="Albersmeier A."/>
            <person name="Kalinowski J."/>
            <person name="Ruckert C."/>
        </authorList>
    </citation>
    <scope>NUCLEOTIDE SEQUENCE</scope>
    <source>
        <strain evidence="1">JCM 4646</strain>
    </source>
</reference>
<gene>
    <name evidence="1" type="ORF">GCM10018781_35870</name>
</gene>
<dbReference type="EMBL" id="BNBO01000018">
    <property type="protein sequence ID" value="GHH72703.1"/>
    <property type="molecule type" value="Genomic_DNA"/>
</dbReference>
<accession>A0A919KU81</accession>
<protein>
    <submittedName>
        <fullName evidence="1">Uncharacterized protein</fullName>
    </submittedName>
</protein>
<reference evidence="1" key="2">
    <citation type="submission" date="2020-09" db="EMBL/GenBank/DDBJ databases">
        <authorList>
            <person name="Sun Q."/>
            <person name="Ohkuma M."/>
        </authorList>
    </citation>
    <scope>NUCLEOTIDE SEQUENCE</scope>
    <source>
        <strain evidence="1">JCM 4646</strain>
    </source>
</reference>
<evidence type="ECO:0000313" key="1">
    <source>
        <dbReference type="EMBL" id="GHH72703.1"/>
    </source>
</evidence>
<sequence length="108" mass="11434">MYAIRVHLETPGDRPLPGPPGAPAVRDGLERGLRGPARLSHARILVTPGAVDAMVFVAAGTLLEAEDGLRTAWGELTDPDGPLSGWHLLHCEADSRLALGLHELPSHP</sequence>
<dbReference type="RefSeq" id="WP_190211851.1">
    <property type="nucleotide sequence ID" value="NZ_BNBO01000018.1"/>
</dbReference>
<keyword evidence="2" id="KW-1185">Reference proteome</keyword>